<dbReference type="AlphaFoldDB" id="A0AAW4ZQR9"/>
<gene>
    <name evidence="4" type="ORF">GLP33_07025</name>
</gene>
<dbReference type="Gene3D" id="3.40.630.30">
    <property type="match status" value="1"/>
</dbReference>
<dbReference type="Pfam" id="PF00583">
    <property type="entry name" value="Acetyltransf_1"/>
    <property type="match status" value="1"/>
</dbReference>
<accession>A0AAW4ZQR9</accession>
<evidence type="ECO:0000259" key="3">
    <source>
        <dbReference type="PROSITE" id="PS51186"/>
    </source>
</evidence>
<dbReference type="InterPro" id="IPR000182">
    <property type="entry name" value="GNAT_dom"/>
</dbReference>
<evidence type="ECO:0000313" key="5">
    <source>
        <dbReference type="Proteomes" id="UP000813876"/>
    </source>
</evidence>
<dbReference type="Proteomes" id="UP000813876">
    <property type="component" value="Unassembled WGS sequence"/>
</dbReference>
<keyword evidence="2" id="KW-0012">Acyltransferase</keyword>
<dbReference type="GO" id="GO:0016747">
    <property type="term" value="F:acyltransferase activity, transferring groups other than amino-acyl groups"/>
    <property type="evidence" value="ECO:0007669"/>
    <property type="project" value="InterPro"/>
</dbReference>
<evidence type="ECO:0000256" key="2">
    <source>
        <dbReference type="ARBA" id="ARBA00023315"/>
    </source>
</evidence>
<evidence type="ECO:0000313" key="4">
    <source>
        <dbReference type="EMBL" id="MCF2301483.1"/>
    </source>
</evidence>
<dbReference type="PROSITE" id="PS51186">
    <property type="entry name" value="GNAT"/>
    <property type="match status" value="1"/>
</dbReference>
<feature type="domain" description="N-acetyltransferase" evidence="3">
    <location>
        <begin position="3"/>
        <end position="152"/>
    </location>
</feature>
<dbReference type="InterPro" id="IPR050832">
    <property type="entry name" value="Bact_Acetyltransf"/>
</dbReference>
<comment type="caution">
    <text evidence="4">The sequence shown here is derived from an EMBL/GenBank/DDBJ whole genome shotgun (WGS) entry which is preliminary data.</text>
</comment>
<sequence>MNIIIDDLQGHAIQALLQAHLTDMNATAPAASVHALDLTELQHHSVTFWSIWDQHQLAGCGAIKYLTTTSAEIKSMRTSDNFRAQGVASQLLQHIITHAKTQGYQQLNLETGSMDFFAPSRALYTKHGFIECPPFADYQPDPHSTFMTLDLLAKKKNAAAFFLLSW</sequence>
<dbReference type="InterPro" id="IPR016181">
    <property type="entry name" value="Acyl_CoA_acyltransferase"/>
</dbReference>
<name>A0AAW4ZQR9_PHOPO</name>
<dbReference type="EMBL" id="WMCP01000005">
    <property type="protein sequence ID" value="MCF2301483.1"/>
    <property type="molecule type" value="Genomic_DNA"/>
</dbReference>
<dbReference type="RefSeq" id="WP_232580915.1">
    <property type="nucleotide sequence ID" value="NZ_WMCP01000005.1"/>
</dbReference>
<protein>
    <submittedName>
        <fullName evidence="4">GNAT family N-acetyltransferase</fullName>
    </submittedName>
</protein>
<organism evidence="4 5">
    <name type="scientific">Photobacterium phosphoreum</name>
    <dbReference type="NCBI Taxonomy" id="659"/>
    <lineage>
        <taxon>Bacteria</taxon>
        <taxon>Pseudomonadati</taxon>
        <taxon>Pseudomonadota</taxon>
        <taxon>Gammaproteobacteria</taxon>
        <taxon>Vibrionales</taxon>
        <taxon>Vibrionaceae</taxon>
        <taxon>Photobacterium</taxon>
    </lineage>
</organism>
<dbReference type="PANTHER" id="PTHR43877:SF5">
    <property type="entry name" value="BLL8307 PROTEIN"/>
    <property type="match status" value="1"/>
</dbReference>
<dbReference type="SUPFAM" id="SSF55729">
    <property type="entry name" value="Acyl-CoA N-acyltransferases (Nat)"/>
    <property type="match status" value="1"/>
</dbReference>
<proteinExistence type="predicted"/>
<dbReference type="PANTHER" id="PTHR43877">
    <property type="entry name" value="AMINOALKYLPHOSPHONATE N-ACETYLTRANSFERASE-RELATED-RELATED"/>
    <property type="match status" value="1"/>
</dbReference>
<keyword evidence="1" id="KW-0808">Transferase</keyword>
<dbReference type="CDD" id="cd04301">
    <property type="entry name" value="NAT_SF"/>
    <property type="match status" value="1"/>
</dbReference>
<evidence type="ECO:0000256" key="1">
    <source>
        <dbReference type="ARBA" id="ARBA00022679"/>
    </source>
</evidence>
<reference evidence="4" key="1">
    <citation type="submission" date="2019-11" db="EMBL/GenBank/DDBJ databases">
        <title>Comparative genomics of photobacteria reveal adaptation to distinct habitats.</title>
        <authorList>
            <person name="Fuertes-Perez S."/>
            <person name="Hilgarth M."/>
            <person name="Vogel R.F."/>
        </authorList>
    </citation>
    <scope>NUCLEOTIDE SEQUENCE</scope>
    <source>
        <strain evidence="4">TMW2.2145</strain>
    </source>
</reference>